<name>A0A935CB17_9BACT</name>
<feature type="transmembrane region" description="Helical" evidence="8">
    <location>
        <begin position="454"/>
        <end position="486"/>
    </location>
</feature>
<feature type="transmembrane region" description="Helical" evidence="8">
    <location>
        <begin position="392"/>
        <end position="411"/>
    </location>
</feature>
<dbReference type="GO" id="GO:0005886">
    <property type="term" value="C:plasma membrane"/>
    <property type="evidence" value="ECO:0007669"/>
    <property type="project" value="UniProtKB-SubCell"/>
</dbReference>
<feature type="transmembrane region" description="Helical" evidence="8">
    <location>
        <begin position="93"/>
        <end position="112"/>
    </location>
</feature>
<dbReference type="Proteomes" id="UP000611723">
    <property type="component" value="Unassembled WGS sequence"/>
</dbReference>
<comment type="subcellular location">
    <subcellularLocation>
        <location evidence="1">Cell membrane</location>
        <topology evidence="1">Multi-pass membrane protein</topology>
    </subcellularLocation>
</comment>
<gene>
    <name evidence="9" type="ORF">JKA74_17505</name>
</gene>
<feature type="transmembrane region" description="Helical" evidence="8">
    <location>
        <begin position="314"/>
        <end position="334"/>
    </location>
</feature>
<feature type="transmembrane region" description="Helical" evidence="8">
    <location>
        <begin position="282"/>
        <end position="302"/>
    </location>
</feature>
<keyword evidence="6" id="KW-0406">Ion transport</keyword>
<comment type="caution">
    <text evidence="9">The sequence shown here is derived from an EMBL/GenBank/DDBJ whole genome shotgun (WGS) entry which is preliminary data.</text>
</comment>
<dbReference type="EMBL" id="JAEQBW010000011">
    <property type="protein sequence ID" value="MBK6266844.1"/>
    <property type="molecule type" value="Genomic_DNA"/>
</dbReference>
<evidence type="ECO:0000256" key="7">
    <source>
        <dbReference type="ARBA" id="ARBA00023136"/>
    </source>
</evidence>
<keyword evidence="2" id="KW-0813">Transport</keyword>
<evidence type="ECO:0000256" key="6">
    <source>
        <dbReference type="ARBA" id="ARBA00023065"/>
    </source>
</evidence>
<evidence type="ECO:0000256" key="1">
    <source>
        <dbReference type="ARBA" id="ARBA00004651"/>
    </source>
</evidence>
<protein>
    <submittedName>
        <fullName evidence="9">ATPase</fullName>
    </submittedName>
</protein>
<evidence type="ECO:0000313" key="9">
    <source>
        <dbReference type="EMBL" id="MBK6266844.1"/>
    </source>
</evidence>
<keyword evidence="10" id="KW-1185">Reference proteome</keyword>
<dbReference type="GO" id="GO:0030001">
    <property type="term" value="P:metal ion transport"/>
    <property type="evidence" value="ECO:0007669"/>
    <property type="project" value="UniProtKB-ARBA"/>
</dbReference>
<feature type="transmembrane region" description="Helical" evidence="8">
    <location>
        <begin position="564"/>
        <end position="588"/>
    </location>
</feature>
<evidence type="ECO:0000256" key="2">
    <source>
        <dbReference type="ARBA" id="ARBA00022448"/>
    </source>
</evidence>
<sequence length="607" mass="67430">MRFSRLKNEFAEWLNNAIYSSRNPVLNTVSSLKAFIWLAATLLLLYVFGFDVEENDLQQIFLALDVVLFIYLLTFVTRFIYSFRRYEFLKNHILESILIVIIIINGVSNYFFDNKIIGFFIANMEFKSYEDAYLTFITFFFIIIITYEIIQASALLSTLKTRPARTFIYSFILLILLGTGMLMLPSMTVKEGSMSFIDALFTSVSASCVTGLIVVDTATYFTLKGQFVILILFQLGGLGIISFASFFGTFLKAGVGIKQQLMLQDFLISESLFSAKGLLRKIILITFMVEFISFILIFFTWGEDVVFTSVGQKLFFSAFHAVSAFCNAGFSLFSNGLFENGVASSYVLHLVIALTLILGGLGFSAMQDLFSISSLRARLKSPWKDWKLSTKIAVYTSLVLLASGMLVFYLLERNNTLVEQNLLEGMITSFFQSATARTAGFNTVDFGALRTPTLILIAFLMFIGASSGSVGGGIKTSTFYLLITSVMATLRGKAKIEIDRKFIPKELLFKALSIFFFAASINLIAIFTLTITDSNIALSELIFEQVSAFATVGLSTGITADLSLAGRIVIILSMFIGRVGTLTFALALSSRTSTKGYKYPKAHLMVG</sequence>
<dbReference type="AlphaFoldDB" id="A0A935CB17"/>
<organism evidence="9 10">
    <name type="scientific">Marivirga aurantiaca</name>
    <dbReference type="NCBI Taxonomy" id="2802615"/>
    <lineage>
        <taxon>Bacteria</taxon>
        <taxon>Pseudomonadati</taxon>
        <taxon>Bacteroidota</taxon>
        <taxon>Cytophagia</taxon>
        <taxon>Cytophagales</taxon>
        <taxon>Marivirgaceae</taxon>
        <taxon>Marivirga</taxon>
    </lineage>
</organism>
<evidence type="ECO:0000256" key="5">
    <source>
        <dbReference type="ARBA" id="ARBA00022989"/>
    </source>
</evidence>
<proteinExistence type="predicted"/>
<dbReference type="Pfam" id="PF02386">
    <property type="entry name" value="TrkH"/>
    <property type="match status" value="1"/>
</dbReference>
<feature type="transmembrane region" description="Helical" evidence="8">
    <location>
        <begin position="132"/>
        <end position="155"/>
    </location>
</feature>
<dbReference type="PANTHER" id="PTHR32024">
    <property type="entry name" value="TRK SYSTEM POTASSIUM UPTAKE PROTEIN TRKG-RELATED"/>
    <property type="match status" value="1"/>
</dbReference>
<evidence type="ECO:0000256" key="4">
    <source>
        <dbReference type="ARBA" id="ARBA00022692"/>
    </source>
</evidence>
<dbReference type="PANTHER" id="PTHR32024:SF1">
    <property type="entry name" value="KTR SYSTEM POTASSIUM UPTAKE PROTEIN B"/>
    <property type="match status" value="1"/>
</dbReference>
<evidence type="ECO:0000313" key="10">
    <source>
        <dbReference type="Proteomes" id="UP000611723"/>
    </source>
</evidence>
<keyword evidence="7 8" id="KW-0472">Membrane</keyword>
<accession>A0A935CB17</accession>
<feature type="transmembrane region" description="Helical" evidence="8">
    <location>
        <begin position="60"/>
        <end position="81"/>
    </location>
</feature>
<keyword evidence="5 8" id="KW-1133">Transmembrane helix</keyword>
<dbReference type="InterPro" id="IPR003445">
    <property type="entry name" value="Cat_transpt"/>
</dbReference>
<keyword evidence="3" id="KW-1003">Cell membrane</keyword>
<keyword evidence="4 8" id="KW-0812">Transmembrane</keyword>
<evidence type="ECO:0000256" key="3">
    <source>
        <dbReference type="ARBA" id="ARBA00022475"/>
    </source>
</evidence>
<dbReference type="GO" id="GO:0008324">
    <property type="term" value="F:monoatomic cation transmembrane transporter activity"/>
    <property type="evidence" value="ECO:0007669"/>
    <property type="project" value="InterPro"/>
</dbReference>
<feature type="transmembrane region" description="Helical" evidence="8">
    <location>
        <begin position="227"/>
        <end position="251"/>
    </location>
</feature>
<feature type="transmembrane region" description="Helical" evidence="8">
    <location>
        <begin position="507"/>
        <end position="531"/>
    </location>
</feature>
<evidence type="ECO:0000256" key="8">
    <source>
        <dbReference type="SAM" id="Phobius"/>
    </source>
</evidence>
<feature type="transmembrane region" description="Helical" evidence="8">
    <location>
        <begin position="25"/>
        <end position="48"/>
    </location>
</feature>
<feature type="transmembrane region" description="Helical" evidence="8">
    <location>
        <begin position="346"/>
        <end position="371"/>
    </location>
</feature>
<feature type="transmembrane region" description="Helical" evidence="8">
    <location>
        <begin position="167"/>
        <end position="184"/>
    </location>
</feature>
<dbReference type="RefSeq" id="WP_201432526.1">
    <property type="nucleotide sequence ID" value="NZ_JAEQBW010000011.1"/>
</dbReference>
<reference evidence="9" key="1">
    <citation type="submission" date="2021-01" db="EMBL/GenBank/DDBJ databases">
        <title>Marivirga aurantiaca sp. nov., isolated from intertidal surface sediments.</title>
        <authorList>
            <person name="Zhang M."/>
        </authorList>
    </citation>
    <scope>NUCLEOTIDE SEQUENCE</scope>
    <source>
        <strain evidence="9">S37H4</strain>
    </source>
</reference>